<dbReference type="Proteomes" id="UP000035579">
    <property type="component" value="Chromosome"/>
</dbReference>
<evidence type="ECO:0000313" key="2">
    <source>
        <dbReference type="EMBL" id="AKJ03803.1"/>
    </source>
</evidence>
<name>A0AAC8QAS1_9BACT</name>
<reference evidence="2 4" key="1">
    <citation type="submission" date="2015-05" db="EMBL/GenBank/DDBJ databases">
        <title>Genome assembly of Archangium gephyra DSM 2261.</title>
        <authorList>
            <person name="Sharma G."/>
            <person name="Subramanian S."/>
        </authorList>
    </citation>
    <scope>NUCLEOTIDE SEQUENCE [LARGE SCALE GENOMIC DNA]</scope>
    <source>
        <strain evidence="2 4">DSM 2261</strain>
    </source>
</reference>
<protein>
    <recommendedName>
        <fullName evidence="6">Peptidase M23-like protein</fullName>
    </recommendedName>
</protein>
<evidence type="ECO:0000313" key="5">
    <source>
        <dbReference type="Proteomes" id="UP000256345"/>
    </source>
</evidence>
<dbReference type="EMBL" id="QUMU01000016">
    <property type="protein sequence ID" value="REG23582.1"/>
    <property type="molecule type" value="Genomic_DNA"/>
</dbReference>
<keyword evidence="1" id="KW-0732">Signal</keyword>
<accession>A0AAC8QAS1</accession>
<feature type="signal peptide" evidence="1">
    <location>
        <begin position="1"/>
        <end position="26"/>
    </location>
</feature>
<evidence type="ECO:0000313" key="3">
    <source>
        <dbReference type="EMBL" id="REG23582.1"/>
    </source>
</evidence>
<evidence type="ECO:0000313" key="4">
    <source>
        <dbReference type="Proteomes" id="UP000035579"/>
    </source>
</evidence>
<dbReference type="KEGG" id="age:AA314_05429"/>
<gene>
    <name evidence="2" type="ORF">AA314_05429</name>
    <name evidence="3" type="ORF">ATI61_11652</name>
</gene>
<keyword evidence="5" id="KW-1185">Reference proteome</keyword>
<organism evidence="2 4">
    <name type="scientific">Archangium gephyra</name>
    <dbReference type="NCBI Taxonomy" id="48"/>
    <lineage>
        <taxon>Bacteria</taxon>
        <taxon>Pseudomonadati</taxon>
        <taxon>Myxococcota</taxon>
        <taxon>Myxococcia</taxon>
        <taxon>Myxococcales</taxon>
        <taxon>Cystobacterineae</taxon>
        <taxon>Archangiaceae</taxon>
        <taxon>Archangium</taxon>
    </lineage>
</organism>
<feature type="chain" id="PRO_5042083895" description="Peptidase M23-like protein" evidence="1">
    <location>
        <begin position="27"/>
        <end position="216"/>
    </location>
</feature>
<dbReference type="RefSeq" id="WP_047857769.1">
    <property type="nucleotide sequence ID" value="NZ_CP011509.1"/>
</dbReference>
<evidence type="ECO:0000256" key="1">
    <source>
        <dbReference type="SAM" id="SignalP"/>
    </source>
</evidence>
<dbReference type="EMBL" id="CP011509">
    <property type="protein sequence ID" value="AKJ03803.1"/>
    <property type="molecule type" value="Genomic_DNA"/>
</dbReference>
<dbReference type="Proteomes" id="UP000256345">
    <property type="component" value="Unassembled WGS sequence"/>
</dbReference>
<proteinExistence type="predicted"/>
<evidence type="ECO:0008006" key="6">
    <source>
        <dbReference type="Google" id="ProtNLM"/>
    </source>
</evidence>
<reference evidence="3 5" key="2">
    <citation type="submission" date="2018-08" db="EMBL/GenBank/DDBJ databases">
        <title>Genomic Encyclopedia of Archaeal and Bacterial Type Strains, Phase II (KMG-II): from individual species to whole genera.</title>
        <authorList>
            <person name="Goeker M."/>
        </authorList>
    </citation>
    <scope>NUCLEOTIDE SEQUENCE [LARGE SCALE GENOMIC DNA]</scope>
    <source>
        <strain evidence="3 5">DSM 2261</strain>
    </source>
</reference>
<sequence length="216" mass="23119">MKTAWRFNAALLVSVTTLLGGSGARADGTNPYHLEANVVSPFDYTGVVTSPAPYHHVVFGGDTSFDVAIQGMSTGGQKVWFDVRPISPATDIRGVILSGGANARVPACANGNPASGGYVVQVEVQAYHLGTWTPIGWVKYAHVDNINVNNGAVIPKAFSFATASWNYDGSCSTAPHVHMEPYNYRHYACYTNRSPFAYYDTLARVGGGRLGLQQCP</sequence>
<dbReference type="AlphaFoldDB" id="A0AAC8QAS1"/>